<comment type="caution">
    <text evidence="13">The sequence shown here is derived from an EMBL/GenBank/DDBJ whole genome shotgun (WGS) entry which is preliminary data.</text>
</comment>
<dbReference type="EMBL" id="SLUB01000059">
    <property type="protein sequence ID" value="THE09914.1"/>
    <property type="molecule type" value="Genomic_DNA"/>
</dbReference>
<evidence type="ECO:0000313" key="13">
    <source>
        <dbReference type="EMBL" id="THE09914.1"/>
    </source>
</evidence>
<dbReference type="InterPro" id="IPR017593">
    <property type="entry name" value="Allantoinase"/>
</dbReference>
<evidence type="ECO:0000256" key="11">
    <source>
        <dbReference type="ARBA" id="ARBA00022833"/>
    </source>
</evidence>
<organism evidence="13 14">
    <name type="scientific">Bacillus timonensis</name>
    <dbReference type="NCBI Taxonomy" id="1033734"/>
    <lineage>
        <taxon>Bacteria</taxon>
        <taxon>Bacillati</taxon>
        <taxon>Bacillota</taxon>
        <taxon>Bacilli</taxon>
        <taxon>Bacillales</taxon>
        <taxon>Bacillaceae</taxon>
        <taxon>Bacillus</taxon>
    </lineage>
</organism>
<evidence type="ECO:0000256" key="1">
    <source>
        <dbReference type="ARBA" id="ARBA00001947"/>
    </source>
</evidence>
<dbReference type="NCBIfam" id="TIGR03178">
    <property type="entry name" value="allantoinase"/>
    <property type="match status" value="1"/>
</dbReference>
<evidence type="ECO:0000256" key="10">
    <source>
        <dbReference type="ARBA" id="ARBA00022801"/>
    </source>
</evidence>
<dbReference type="InterPro" id="IPR006680">
    <property type="entry name" value="Amidohydro-rel"/>
</dbReference>
<dbReference type="SUPFAM" id="SSF51556">
    <property type="entry name" value="Metallo-dependent hydrolases"/>
    <property type="match status" value="1"/>
</dbReference>
<dbReference type="NCBIfam" id="TIGR00857">
    <property type="entry name" value="pyrC_multi"/>
    <property type="match status" value="1"/>
</dbReference>
<proteinExistence type="inferred from homology"/>
<dbReference type="GO" id="GO:0000256">
    <property type="term" value="P:allantoin catabolic process"/>
    <property type="evidence" value="ECO:0007669"/>
    <property type="project" value="InterPro"/>
</dbReference>
<dbReference type="InterPro" id="IPR050138">
    <property type="entry name" value="DHOase/Allantoinase_Hydrolase"/>
</dbReference>
<comment type="cofactor">
    <cofactor evidence="1">
        <name>Zn(2+)</name>
        <dbReference type="ChEBI" id="CHEBI:29105"/>
    </cofactor>
</comment>
<dbReference type="Gene3D" id="3.20.20.140">
    <property type="entry name" value="Metal-dependent hydrolases"/>
    <property type="match status" value="1"/>
</dbReference>
<dbReference type="Pfam" id="PF01979">
    <property type="entry name" value="Amidohydro_1"/>
    <property type="match status" value="1"/>
</dbReference>
<evidence type="ECO:0000313" key="14">
    <source>
        <dbReference type="Proteomes" id="UP000306477"/>
    </source>
</evidence>
<keyword evidence="14" id="KW-1185">Reference proteome</keyword>
<keyword evidence="10 13" id="KW-0378">Hydrolase</keyword>
<comment type="similarity">
    <text evidence="4">Belongs to the metallo-dependent hydrolases superfamily. Hydantoinase/dihydropyrimidinase family.</text>
</comment>
<name>A0A4S3PL98_9BACI</name>
<gene>
    <name evidence="13" type="primary">allB</name>
    <name evidence="13" type="ORF">E1I69_20575</name>
</gene>
<dbReference type="PANTHER" id="PTHR43668:SF2">
    <property type="entry name" value="ALLANTOINASE"/>
    <property type="match status" value="1"/>
</dbReference>
<dbReference type="Proteomes" id="UP000306477">
    <property type="component" value="Unassembled WGS sequence"/>
</dbReference>
<keyword evidence="9" id="KW-0479">Metal-binding</keyword>
<dbReference type="AlphaFoldDB" id="A0A4S3PL98"/>
<evidence type="ECO:0000256" key="2">
    <source>
        <dbReference type="ARBA" id="ARBA00002368"/>
    </source>
</evidence>
<feature type="domain" description="Amidohydrolase-related" evidence="12">
    <location>
        <begin position="67"/>
        <end position="444"/>
    </location>
</feature>
<accession>A0A4S3PL98</accession>
<dbReference type="PROSITE" id="PS00482">
    <property type="entry name" value="DIHYDROOROTASE_1"/>
    <property type="match status" value="1"/>
</dbReference>
<dbReference type="GO" id="GO:0050897">
    <property type="term" value="F:cobalt ion binding"/>
    <property type="evidence" value="ECO:0007669"/>
    <property type="project" value="InterPro"/>
</dbReference>
<dbReference type="InterPro" id="IPR002195">
    <property type="entry name" value="Dihydroorotase_CS"/>
</dbReference>
<protein>
    <recommendedName>
        <fullName evidence="8">allantoinase</fullName>
        <ecNumber evidence="8">3.5.2.5</ecNumber>
    </recommendedName>
</protein>
<evidence type="ECO:0000256" key="4">
    <source>
        <dbReference type="ARBA" id="ARBA00008829"/>
    </source>
</evidence>
<dbReference type="PROSITE" id="PS00483">
    <property type="entry name" value="DIHYDROOROTASE_2"/>
    <property type="match status" value="1"/>
</dbReference>
<keyword evidence="11" id="KW-0862">Zinc</keyword>
<dbReference type="GO" id="GO:0006145">
    <property type="term" value="P:purine nucleobase catabolic process"/>
    <property type="evidence" value="ECO:0007669"/>
    <property type="project" value="TreeGrafter"/>
</dbReference>
<evidence type="ECO:0000256" key="8">
    <source>
        <dbReference type="ARBA" id="ARBA00012863"/>
    </source>
</evidence>
<dbReference type="GO" id="GO:0008270">
    <property type="term" value="F:zinc ion binding"/>
    <property type="evidence" value="ECO:0007669"/>
    <property type="project" value="InterPro"/>
</dbReference>
<evidence type="ECO:0000256" key="5">
    <source>
        <dbReference type="ARBA" id="ARBA00010286"/>
    </source>
</evidence>
<comment type="function">
    <text evidence="2">Catalyzes the reversible cyclization of carbamoyl aspartate to dihydroorotate.</text>
</comment>
<dbReference type="InterPro" id="IPR011059">
    <property type="entry name" value="Metal-dep_hydrolase_composite"/>
</dbReference>
<comment type="similarity">
    <text evidence="5">Belongs to the metallo-dependent hydrolases superfamily. DHOase family. Class I DHOase subfamily.</text>
</comment>
<comment type="similarity">
    <text evidence="6">Belongs to the metallo-dependent hydrolases superfamily. Allantoinase family.</text>
</comment>
<dbReference type="GO" id="GO:0004038">
    <property type="term" value="F:allantoinase activity"/>
    <property type="evidence" value="ECO:0007669"/>
    <property type="project" value="UniProtKB-EC"/>
</dbReference>
<comment type="pathway">
    <text evidence="3">Nitrogen metabolism; (S)-allantoin degradation; allantoate from (S)-allantoin: step 1/1.</text>
</comment>
<evidence type="ECO:0000256" key="7">
    <source>
        <dbReference type="ARBA" id="ARBA00011881"/>
    </source>
</evidence>
<dbReference type="GO" id="GO:0005737">
    <property type="term" value="C:cytoplasm"/>
    <property type="evidence" value="ECO:0007669"/>
    <property type="project" value="TreeGrafter"/>
</dbReference>
<dbReference type="Gene3D" id="2.30.40.10">
    <property type="entry name" value="Urease, subunit C, domain 1"/>
    <property type="match status" value="1"/>
</dbReference>
<sequence>MYMKLKYSKSEVYIMDLLIKNGILVTHEGSQKADVVVTDGKVTALMENASLIVEREVKKVIDANGLYILPGCIDPHVHFRDPGHTHKEDFATGSAAAVAGGFTTVYDMPNNNPKIQGIEELKEKLSVISDRSHVDYALYAIIKPDNLDKLHGLIENGVRGFKVMMGKSSMNTPTADDASLWSALKTLRETECPITVHAEDTNICAIEKERLFKENRKDPRAHMESRPVIAETIAIQRAIMLAEDTGGRLHIAHISAGKSVEIIRSAKQRGVKVTCETGPHNLIFTDEDYEEKGAAMFVNPPIRLKGDRDALLAGILDGTVDMIATDHAPHTFEDKYASGHVLKSISGFLGLEASIPIMLTLVNQGKLTLEQYVNLSSVNPAKLFNLFPQKGCIAVGSDADFTIVDMEKETVIDKELHQSKTKITPYDGMKVKGMPVYTIIRGNIAMEDGIVTPKKYGKHV</sequence>
<dbReference type="FunFam" id="3.20.20.140:FF:000174">
    <property type="entry name" value="Dihydropyrimidinase-related protein 2"/>
    <property type="match status" value="1"/>
</dbReference>
<evidence type="ECO:0000256" key="6">
    <source>
        <dbReference type="ARBA" id="ARBA00010368"/>
    </source>
</evidence>
<comment type="subunit">
    <text evidence="7">Homotetramer.</text>
</comment>
<dbReference type="SUPFAM" id="SSF51338">
    <property type="entry name" value="Composite domain of metallo-dependent hydrolases"/>
    <property type="match status" value="1"/>
</dbReference>
<dbReference type="PANTHER" id="PTHR43668">
    <property type="entry name" value="ALLANTOINASE"/>
    <property type="match status" value="1"/>
</dbReference>
<reference evidence="13 14" key="1">
    <citation type="journal article" date="2019" name="Indoor Air">
        <title>Impacts of indoor surface finishes on bacterial viability.</title>
        <authorList>
            <person name="Hu J."/>
            <person name="Maamar S.B."/>
            <person name="Glawe A.J."/>
            <person name="Gottel N."/>
            <person name="Gilbert J.A."/>
            <person name="Hartmann E.M."/>
        </authorList>
    </citation>
    <scope>NUCLEOTIDE SEQUENCE [LARGE SCALE GENOMIC DNA]</scope>
    <source>
        <strain evidence="13 14">AF060A6</strain>
    </source>
</reference>
<evidence type="ECO:0000256" key="9">
    <source>
        <dbReference type="ARBA" id="ARBA00022723"/>
    </source>
</evidence>
<evidence type="ECO:0000256" key="3">
    <source>
        <dbReference type="ARBA" id="ARBA00004968"/>
    </source>
</evidence>
<dbReference type="InterPro" id="IPR032466">
    <property type="entry name" value="Metal_Hydrolase"/>
</dbReference>
<evidence type="ECO:0000259" key="12">
    <source>
        <dbReference type="Pfam" id="PF01979"/>
    </source>
</evidence>
<dbReference type="EC" id="3.5.2.5" evidence="8"/>